<dbReference type="PROSITE" id="PS51257">
    <property type="entry name" value="PROKAR_LIPOPROTEIN"/>
    <property type="match status" value="1"/>
</dbReference>
<feature type="transmembrane region" description="Helical" evidence="13">
    <location>
        <begin position="154"/>
        <end position="176"/>
    </location>
</feature>
<dbReference type="RefSeq" id="WP_043115422.1">
    <property type="nucleotide sequence ID" value="NZ_JRAA01000001.1"/>
</dbReference>
<dbReference type="eggNOG" id="COG2864">
    <property type="taxonomic scope" value="Bacteria"/>
</dbReference>
<dbReference type="EMBL" id="JRAA01000001">
    <property type="protein sequence ID" value="KHF25746.1"/>
    <property type="molecule type" value="Genomic_DNA"/>
</dbReference>
<dbReference type="GO" id="GO:0022904">
    <property type="term" value="P:respiratory electron transport chain"/>
    <property type="evidence" value="ECO:0007669"/>
    <property type="project" value="InterPro"/>
</dbReference>
<name>A0A0B0HE59_SOVGS</name>
<keyword evidence="16" id="KW-0560">Oxidoreductase</keyword>
<feature type="domain" description="Cytochrome b561 bacterial/Ni-hydrogenase" evidence="15">
    <location>
        <begin position="149"/>
        <end position="316"/>
    </location>
</feature>
<keyword evidence="9" id="KW-0249">Electron transport</keyword>
<dbReference type="STRING" id="2340.JV46_19100"/>
<keyword evidence="4" id="KW-0813">Transport</keyword>
<evidence type="ECO:0000256" key="7">
    <source>
        <dbReference type="ARBA" id="ARBA00022692"/>
    </source>
</evidence>
<dbReference type="NCBIfam" id="TIGR01583">
    <property type="entry name" value="formate-DH-gamm"/>
    <property type="match status" value="1"/>
</dbReference>
<dbReference type="PANTHER" id="PTHR30074">
    <property type="entry name" value="FORMATE DEHYDROGENASE, NITRATE-INDUCIBLE, CYTOCHROME B556 FDN SUBUNIT"/>
    <property type="match status" value="1"/>
</dbReference>
<keyword evidence="6" id="KW-0349">Heme</keyword>
<dbReference type="OrthoDB" id="9790598at2"/>
<dbReference type="EC" id="1.2.1.2" evidence="16"/>
<gene>
    <name evidence="16" type="primary">fdoI</name>
    <name evidence="17" type="ORF">BOV88_03180</name>
    <name evidence="16" type="ORF">JV46_19100</name>
</gene>
<comment type="similarity">
    <text evidence="3">Belongs to the formate dehydrogenase gamma subunit family.</text>
</comment>
<evidence type="ECO:0000256" key="2">
    <source>
        <dbReference type="ARBA" id="ARBA00004651"/>
    </source>
</evidence>
<dbReference type="InterPro" id="IPR006471">
    <property type="entry name" value="Formate_DH_gsu"/>
</dbReference>
<dbReference type="InterPro" id="IPR016174">
    <property type="entry name" value="Di-haem_cyt_TM"/>
</dbReference>
<keyword evidence="18" id="KW-1185">Reference proteome</keyword>
<evidence type="ECO:0000256" key="9">
    <source>
        <dbReference type="ARBA" id="ARBA00022982"/>
    </source>
</evidence>
<reference evidence="16 18" key="1">
    <citation type="journal article" date="2014" name="BMC Genomics">
        <title>The genome of the intracellular bacterium of the coastal bivalve, Solemya velum: a blueprint for thriving in and out of symbiosis.</title>
        <authorList>
            <person name="Dmytrenko O."/>
            <person name="Russell S.L."/>
            <person name="Loo W.T."/>
            <person name="Fontanez K.M."/>
            <person name="Liao L."/>
            <person name="Roeselers G."/>
            <person name="Sharma R."/>
            <person name="Stewart F.J."/>
            <person name="Newton I.L."/>
            <person name="Woyke T."/>
            <person name="Wu D."/>
            <person name="Lang J.M."/>
            <person name="Eisen J.A."/>
            <person name="Cavanaugh C.M."/>
        </authorList>
    </citation>
    <scope>NUCLEOTIDE SEQUENCE [LARGE SCALE GENOMIC DNA]</scope>
    <source>
        <strain evidence="16 18">WH</strain>
    </source>
</reference>
<sequence length="377" mass="41392">MNVAVRHGLIQILVVIACLLLFAGSPVHAQSSQDDKAPVSPIDVPNPGAELWNAVRERGGAEPTQQHPLTAIWEDVLQQQDTAAKSQARSADATSMINASGDQWRQLRREQLIPYGGALLLLSLAIVIGLSFVKRTAHYSESDMIIRRFKVPSLVGHWLMAGSMLFLAFTGLVLLFGRFTLLPLTGSDFFSAFASASKEGHDLFGPIFTFALIIFFFQFVSKNMLHYRDFVWMARLGGLFEKKPLKAGFFNFGEKTLFWLVIFFGIALSVSGFAILFQNLLPGRDLMLLATLVHAVSAILLICLVIGHIFMALSTKGTMDAITTGDVDANWAKADHSVWYEQMKEAGHIRKRIAHASDDAGKEIPVAEVSAEQTGAS</sequence>
<dbReference type="GO" id="GO:0005886">
    <property type="term" value="C:plasma membrane"/>
    <property type="evidence" value="ECO:0007669"/>
    <property type="project" value="UniProtKB-SubCell"/>
</dbReference>
<reference evidence="17 19" key="2">
    <citation type="submission" date="2016-11" db="EMBL/GenBank/DDBJ databases">
        <title>Mixed transmission modes and dynamic genome evolution in an obligate animal-bacterial symbiosis.</title>
        <authorList>
            <person name="Russell S.L."/>
            <person name="Corbett-Detig R.B."/>
            <person name="Cavanaugh C.M."/>
        </authorList>
    </citation>
    <scope>NUCLEOTIDE SEQUENCE [LARGE SCALE GENOMIC DNA]</scope>
    <source>
        <strain evidence="17">MA-KB16</strain>
    </source>
</reference>
<comment type="cofactor">
    <cofactor evidence="1">
        <name>heme</name>
        <dbReference type="ChEBI" id="CHEBI:30413"/>
    </cofactor>
</comment>
<evidence type="ECO:0000313" key="19">
    <source>
        <dbReference type="Proteomes" id="UP000190962"/>
    </source>
</evidence>
<evidence type="ECO:0000256" key="8">
    <source>
        <dbReference type="ARBA" id="ARBA00022723"/>
    </source>
</evidence>
<feature type="chain" id="PRO_5010611239" evidence="14">
    <location>
        <begin position="30"/>
        <end position="377"/>
    </location>
</feature>
<dbReference type="GO" id="GO:0008863">
    <property type="term" value="F:formate dehydrogenase (NAD+) activity"/>
    <property type="evidence" value="ECO:0007669"/>
    <property type="project" value="InterPro"/>
</dbReference>
<evidence type="ECO:0000256" key="6">
    <source>
        <dbReference type="ARBA" id="ARBA00022617"/>
    </source>
</evidence>
<keyword evidence="11" id="KW-0408">Iron</keyword>
<evidence type="ECO:0000256" key="10">
    <source>
        <dbReference type="ARBA" id="ARBA00022989"/>
    </source>
</evidence>
<dbReference type="Gene3D" id="1.20.950.20">
    <property type="entry name" value="Transmembrane di-heme cytochromes, Chain C"/>
    <property type="match status" value="1"/>
</dbReference>
<feature type="transmembrane region" description="Helical" evidence="13">
    <location>
        <begin position="112"/>
        <end position="133"/>
    </location>
</feature>
<keyword evidence="8" id="KW-0479">Metal-binding</keyword>
<dbReference type="InterPro" id="IPR011577">
    <property type="entry name" value="Cyt_b561_bac/Ni-Hgenase"/>
</dbReference>
<comment type="subcellular location">
    <subcellularLocation>
        <location evidence="2">Cell membrane</location>
        <topology evidence="2">Multi-pass membrane protein</topology>
    </subcellularLocation>
</comment>
<evidence type="ECO:0000256" key="14">
    <source>
        <dbReference type="SAM" id="SignalP"/>
    </source>
</evidence>
<evidence type="ECO:0000256" key="1">
    <source>
        <dbReference type="ARBA" id="ARBA00001971"/>
    </source>
</evidence>
<evidence type="ECO:0000256" key="13">
    <source>
        <dbReference type="SAM" id="Phobius"/>
    </source>
</evidence>
<organism evidence="16 18">
    <name type="scientific">Solemya velum gill symbiont</name>
    <dbReference type="NCBI Taxonomy" id="2340"/>
    <lineage>
        <taxon>Bacteria</taxon>
        <taxon>Pseudomonadati</taxon>
        <taxon>Pseudomonadota</taxon>
        <taxon>Gammaproteobacteria</taxon>
        <taxon>sulfur-oxidizing symbionts</taxon>
    </lineage>
</organism>
<dbReference type="GeneID" id="86990900"/>
<keyword evidence="7 13" id="KW-0812">Transmembrane</keyword>
<dbReference type="EMBL" id="MPNX01000003">
    <property type="protein sequence ID" value="OOY35661.1"/>
    <property type="molecule type" value="Genomic_DNA"/>
</dbReference>
<dbReference type="GO" id="GO:0015944">
    <property type="term" value="P:formate oxidation"/>
    <property type="evidence" value="ECO:0007669"/>
    <property type="project" value="TreeGrafter"/>
</dbReference>
<dbReference type="GO" id="GO:0009061">
    <property type="term" value="P:anaerobic respiration"/>
    <property type="evidence" value="ECO:0007669"/>
    <property type="project" value="TreeGrafter"/>
</dbReference>
<protein>
    <submittedName>
        <fullName evidence="17">Formate dehydrogenase subunit gamma</fullName>
    </submittedName>
    <submittedName>
        <fullName evidence="16">Formate dehydrogenase-O FdoGHI, subunit I</fullName>
        <ecNumber evidence="16">1.2.1.2</ecNumber>
    </submittedName>
</protein>
<feature type="transmembrane region" description="Helical" evidence="13">
    <location>
        <begin position="256"/>
        <end position="277"/>
    </location>
</feature>
<evidence type="ECO:0000259" key="15">
    <source>
        <dbReference type="Pfam" id="PF01292"/>
    </source>
</evidence>
<evidence type="ECO:0000313" key="18">
    <source>
        <dbReference type="Proteomes" id="UP000030856"/>
    </source>
</evidence>
<evidence type="ECO:0000256" key="11">
    <source>
        <dbReference type="ARBA" id="ARBA00023004"/>
    </source>
</evidence>
<evidence type="ECO:0000256" key="4">
    <source>
        <dbReference type="ARBA" id="ARBA00022448"/>
    </source>
</evidence>
<dbReference type="SUPFAM" id="SSF81342">
    <property type="entry name" value="Transmembrane di-heme cytochromes"/>
    <property type="match status" value="1"/>
</dbReference>
<feature type="signal peptide" evidence="14">
    <location>
        <begin position="1"/>
        <end position="29"/>
    </location>
</feature>
<evidence type="ECO:0000313" key="16">
    <source>
        <dbReference type="EMBL" id="KHF25746.1"/>
    </source>
</evidence>
<dbReference type="GO" id="GO:0009326">
    <property type="term" value="C:formate dehydrogenase complex"/>
    <property type="evidence" value="ECO:0007669"/>
    <property type="project" value="InterPro"/>
</dbReference>
<evidence type="ECO:0000313" key="17">
    <source>
        <dbReference type="EMBL" id="OOY35661.1"/>
    </source>
</evidence>
<comment type="caution">
    <text evidence="16">The sequence shown here is derived from an EMBL/GenBank/DDBJ whole genome shotgun (WGS) entry which is preliminary data.</text>
</comment>
<dbReference type="GO" id="GO:0009055">
    <property type="term" value="F:electron transfer activity"/>
    <property type="evidence" value="ECO:0007669"/>
    <property type="project" value="InterPro"/>
</dbReference>
<keyword evidence="5" id="KW-1003">Cell membrane</keyword>
<dbReference type="AlphaFoldDB" id="A0A0B0HE59"/>
<dbReference type="Proteomes" id="UP000030856">
    <property type="component" value="Unassembled WGS sequence"/>
</dbReference>
<keyword evidence="12 13" id="KW-0472">Membrane</keyword>
<accession>A0A0B0HE59</accession>
<feature type="transmembrane region" description="Helical" evidence="13">
    <location>
        <begin position="289"/>
        <end position="313"/>
    </location>
</feature>
<dbReference type="Pfam" id="PF01292">
    <property type="entry name" value="Ni_hydr_CYTB"/>
    <property type="match status" value="1"/>
</dbReference>
<keyword evidence="14" id="KW-0732">Signal</keyword>
<keyword evidence="10 13" id="KW-1133">Transmembrane helix</keyword>
<dbReference type="Proteomes" id="UP000190962">
    <property type="component" value="Unassembled WGS sequence"/>
</dbReference>
<evidence type="ECO:0000256" key="5">
    <source>
        <dbReference type="ARBA" id="ARBA00022475"/>
    </source>
</evidence>
<proteinExistence type="inferred from homology"/>
<dbReference type="PANTHER" id="PTHR30074:SF6">
    <property type="entry name" value="FORMATE DEHYDROGENASE GAMMA SUBUNIT"/>
    <property type="match status" value="1"/>
</dbReference>
<evidence type="ECO:0000256" key="3">
    <source>
        <dbReference type="ARBA" id="ARBA00010747"/>
    </source>
</evidence>
<feature type="transmembrane region" description="Helical" evidence="13">
    <location>
        <begin position="203"/>
        <end position="220"/>
    </location>
</feature>
<evidence type="ECO:0000256" key="12">
    <source>
        <dbReference type="ARBA" id="ARBA00023136"/>
    </source>
</evidence>
<dbReference type="InterPro" id="IPR051817">
    <property type="entry name" value="FDH_cytochrome_b556_subunit"/>
</dbReference>
<dbReference type="GO" id="GO:0046872">
    <property type="term" value="F:metal ion binding"/>
    <property type="evidence" value="ECO:0007669"/>
    <property type="project" value="UniProtKB-KW"/>
</dbReference>
<dbReference type="GO" id="GO:0036397">
    <property type="term" value="F:formate dehydrogenase (quinone) activity"/>
    <property type="evidence" value="ECO:0007669"/>
    <property type="project" value="TreeGrafter"/>
</dbReference>